<feature type="disulfide bond" evidence="2">
    <location>
        <begin position="28"/>
        <end position="62"/>
    </location>
</feature>
<reference evidence="5" key="1">
    <citation type="submission" date="2019-03" db="EMBL/GenBank/DDBJ databases">
        <authorList>
            <person name="Mitchell L M."/>
        </authorList>
    </citation>
    <scope>NUCLEOTIDE SEQUENCE</scope>
    <source>
        <tissue evidence="5">Tentacle</tissue>
    </source>
</reference>
<keyword evidence="1" id="KW-0800">Toxin</keyword>
<dbReference type="SMART" id="SM00254">
    <property type="entry name" value="ShKT"/>
    <property type="match status" value="2"/>
</dbReference>
<name>A0A4U8YU93_OULSP</name>
<dbReference type="EMBL" id="LR535971">
    <property type="protein sequence ID" value="VFU02986.1"/>
    <property type="molecule type" value="mRNA"/>
</dbReference>
<feature type="disulfide bond" evidence="2">
    <location>
        <begin position="37"/>
        <end position="55"/>
    </location>
</feature>
<feature type="signal peptide" evidence="3">
    <location>
        <begin position="1"/>
        <end position="19"/>
    </location>
</feature>
<dbReference type="InterPro" id="IPR003582">
    <property type="entry name" value="ShKT_dom"/>
</dbReference>
<feature type="disulfide bond" evidence="2">
    <location>
        <begin position="46"/>
        <end position="59"/>
    </location>
</feature>
<dbReference type="AlphaFoldDB" id="A0A4U8YU93"/>
<evidence type="ECO:0000256" key="2">
    <source>
        <dbReference type="PROSITE-ProRule" id="PRU01005"/>
    </source>
</evidence>
<keyword evidence="3" id="KW-0732">Signal</keyword>
<gene>
    <name evidence="5" type="primary">U-AITX-Oulsp50</name>
</gene>
<dbReference type="PROSITE" id="PS51670">
    <property type="entry name" value="SHKT"/>
    <property type="match status" value="1"/>
</dbReference>
<accession>A0A4U8YU93</accession>
<feature type="domain" description="ShKT" evidence="4">
    <location>
        <begin position="28"/>
        <end position="62"/>
    </location>
</feature>
<evidence type="ECO:0000256" key="1">
    <source>
        <dbReference type="ARBA" id="ARBA00022656"/>
    </source>
</evidence>
<keyword evidence="2" id="KW-1015">Disulfide bond</keyword>
<evidence type="ECO:0000313" key="5">
    <source>
        <dbReference type="EMBL" id="VFU02986.1"/>
    </source>
</evidence>
<proteinExistence type="evidence at transcript level"/>
<feature type="chain" id="PRO_5020461578" evidence="3">
    <location>
        <begin position="20"/>
        <end position="103"/>
    </location>
</feature>
<protein>
    <submittedName>
        <fullName evidence="5">mRNA</fullName>
    </submittedName>
</protein>
<sequence>MKTWVTFAVLLCCLAVTSAFYYKRGDNCADKYPSGKCELFVRQDKCHTPDARENCGKTCESCGKACIDWSDKCSEKDVKEELCGDHAAAFMICARSCGLCVDQ</sequence>
<organism evidence="5">
    <name type="scientific">Oulactis sp.</name>
    <name type="common">Sea anemone</name>
    <dbReference type="NCBI Taxonomy" id="2093647"/>
    <lineage>
        <taxon>Eukaryota</taxon>
        <taxon>Metazoa</taxon>
        <taxon>Cnidaria</taxon>
        <taxon>Anthozoa</taxon>
        <taxon>Hexacorallia</taxon>
        <taxon>Actiniaria</taxon>
        <taxon>Actiniidae</taxon>
        <taxon>Oulactis</taxon>
    </lineage>
</organism>
<evidence type="ECO:0000259" key="4">
    <source>
        <dbReference type="PROSITE" id="PS51670"/>
    </source>
</evidence>
<dbReference type="GO" id="GO:0090729">
    <property type="term" value="F:toxin activity"/>
    <property type="evidence" value="ECO:0007669"/>
    <property type="project" value="UniProtKB-KW"/>
</dbReference>
<evidence type="ECO:0000256" key="3">
    <source>
        <dbReference type="SAM" id="SignalP"/>
    </source>
</evidence>